<feature type="domain" description="Carrier" evidence="7">
    <location>
        <begin position="2371"/>
        <end position="2447"/>
    </location>
</feature>
<dbReference type="InterPro" id="IPR020806">
    <property type="entry name" value="PKS_PP-bd"/>
</dbReference>
<dbReference type="EMBL" id="BLKC01000018">
    <property type="protein sequence ID" value="GFF32026.1"/>
    <property type="molecule type" value="Genomic_DNA"/>
</dbReference>
<sequence>MTTIGASPPRAAGDGVCLFPMINNANLSAIDQEIKTISFDPCVIRKIKTSGYEVQWILCTAWAIVLSRYVKADRIRFGLDTSAGRHICRVTLDTETQADSLLRGNGLDLPIWSKGEAETINTGVCIQDQPESCDDLKQLYDVNIVGQFCGSHPILQLVYRRHLLAPFYAKNLANTVGHALECILEEPTRRVIQISLCCPIQRERILTWQKSSILHEATHSTIYRLVKEWAVRRPNAQAIEDTDGSFTYAELDELSSRLAAYLADKHDVRSGTVVMLCAAKSRWVIVAMLAINKAGGCFVPCDPDYPPSRQHAMAAMCGSRIAVVSAGYEHAFDGLVNETVVISAATAYSWLAPPREFMTIPTAPAYCFFTSGSTGEPKGCVGSHSALAAVAHQVPALLLSPESRVLQFARLGFGISFIEIFCTLAAGGVVCMPSSQERMNALSDAMNRMKVNWALLTPTMAESLDPSSLKTLDKLFLGGETPSEAQVLKWASKVALFQVYGTTEMAGITCVSQQITSPQARRTVGSPVNSRVWLVDVDRYDRLAPIGAVAELLIEGQSLADGYLGDSERSDASFISDPPWMRGSELEPTMRRVYKTGDLVRYNEDGSLSLVGRKGTRVKLRGQRLELEEVECQLARVLQDSESLSNVQRVVATIIEPEILVAVLVIPIDHPISSNGLQFHPIDAGQMLSDLKHVQMRLSSLLPTFMVPQLLLALTDLPKGATGKVDRRTLQRQLSAIPFEELGRLAGVRMQAEPPGSDVALTIHSLVCDVLKLSPDTVGMRDNFFHLGGNSILAIKMVAAAKRLSVQLSVADIFDHPVLADLASVVGPVSYPCPLTLDSFALVQPSVSCEKDFRQAVASQLNVDPAIIQDAYPCTPLQEGLMALTEKCPSSYRCRVVCQLEDSVQIGAFKAAWETVVAQNDILRTRIALAPSQKLIQVVIREPFVWDVAQHRMDYLAQTEQAVMGVRTRLVHGCILDNEPAGAVFILTIHHVLCDRWSIRSMLEQVQSIYKNHHVVQQNAFTPFIQYIQQQSPGSDDYWSTRFTNLEAQVFPPLPQPDYTPRANGELRHELCLPPRVARIYTLPSYIRLAWALAIAHNTAVNDVVFGETLSGRNARLNNGHDIAQVAGPTIATVPQRLRLDMTKSVDEILAELQEQVAHMAPYEQAGLQQIRRVSPEAEIACLFQSHLVIQSAANFPKDIFRSVQATSVSIGGFLSYALALECCLTEDEGHLTTVAGFDSRVLCEARVERLLSHFEMVLRCLLQDPYQRLSDVPSVGPADLDQIYSWNASVPEPSQQIIYEVIRQRAQEAPSDPAMWSWDGEFSYQELEKRSNQVAMKLVGLRVQPGSFVAILFEKSKWTTVAMLGVSKAGAAFVLMDPGQPRQRLSTIARESQSTLILCSETTRNLAKEIIAAYLVVGDDTVDIWNCVVDLARLPQVTPQDAAYAVFTSGSTGTPKGTIIEHSSYCTSAKEFTACQLVDKHSRMLQFASYSFDCCIGESISTLMVGGCVCIISDHDRQNALARAARDAKVTNAMLTPSVARLLRHEDIPSLRVLSLMGEAMRPADYDYWAERVVLINGYGPTECSVGISYQQYRPGVHVRDIGRPRAAAAWVTDPRDHNRLMPVGAVGELLLEGDPVARGYMNNPEQTTEAFPETPSWLQGIRKTRYRIYKTGDLVHYNEDGSLRFVGRANDQIKVRGQRLEKAEVETQLRNCWEWLPGSQPGEVAVDAVMPLGNADRVCLGAFVVVHGETQESQDVWAAPDAEFCRRATDAETQLQRQLPHFMVPSIFVPLTRMPRMASGKIDRPLLKRRIQSMSEDELRTFFTAVASSHLPISPEEEFLRELWAQVLGLPVERVGVDDNFFRLGGDSIAGMQVVLQARARQRVYTLADIFQYKTIKALVEHTAISKSDTSHSAAAVPDKQWSDVEARKKLLADAGIADQDVEDAYLCAPIQCGMLLVQARSPAFYHVAFTWEVLNESVETVTSAVQQVIARHAIFRSYFLEPSFVGSDQAKPSFIQVVERYKAREIRTRSAAELDSFPGDFQPSLRDPSRFTIYHDGSRVWVRLDITHALWDGITSLVVEHDLGLACQNRLPLRPPPSFRSYISYIQNRDKAAAFAFWEAQLAQFQPCYFPALTSSQTHDQKLSQCRRFEINDHAAIATYCRQYHITAPNLFCMAWALVLRAFTGLDVVCFGSIVSGRHIPLEGIAEMTGPLINCLPVRVDLNRGTVAQVLQQVSSDYGAGIAHQTCPVAEINHHTGRSPMALFNTQISIRRQEPAETEVKFHTRLRSIQSPEPQERLVSVYVVIEEQRTRVELWHWESSISSEQAAIIETCFRSAVSQILHNAEQPATSLDVLTTEQKAVIWSSSLISIATRVCRMQEIWAGVLNRSPGDVSPDDQFFRLGGDSMKAMTVVGLARREGMDIRMEDVLNDYSLVTLVERSVRHQLDTLCE</sequence>
<evidence type="ECO:0000256" key="5">
    <source>
        <dbReference type="ARBA" id="ARBA00029454"/>
    </source>
</evidence>
<dbReference type="CDD" id="cd05918">
    <property type="entry name" value="A_NRPS_SidN3_like"/>
    <property type="match status" value="2"/>
</dbReference>
<feature type="domain" description="Carrier" evidence="7">
    <location>
        <begin position="757"/>
        <end position="830"/>
    </location>
</feature>
<evidence type="ECO:0000256" key="6">
    <source>
        <dbReference type="SAM" id="Coils"/>
    </source>
</evidence>
<dbReference type="InterPro" id="IPR010071">
    <property type="entry name" value="AA_adenyl_dom"/>
</dbReference>
<dbReference type="Gene3D" id="3.30.300.30">
    <property type="match status" value="2"/>
</dbReference>
<dbReference type="GO" id="GO:0016874">
    <property type="term" value="F:ligase activity"/>
    <property type="evidence" value="ECO:0007669"/>
    <property type="project" value="UniProtKB-KW"/>
</dbReference>
<dbReference type="Proteomes" id="UP000465221">
    <property type="component" value="Unassembled WGS sequence"/>
</dbReference>
<evidence type="ECO:0000313" key="8">
    <source>
        <dbReference type="EMBL" id="GFF32026.1"/>
    </source>
</evidence>
<gene>
    <name evidence="8" type="ORF">IFM46972_03410</name>
</gene>
<evidence type="ECO:0000259" key="7">
    <source>
        <dbReference type="PROSITE" id="PS50075"/>
    </source>
</evidence>
<feature type="domain" description="Carrier" evidence="7">
    <location>
        <begin position="1833"/>
        <end position="1909"/>
    </location>
</feature>
<dbReference type="SUPFAM" id="SSF56801">
    <property type="entry name" value="Acetyl-CoA synthetase-like"/>
    <property type="match status" value="2"/>
</dbReference>
<keyword evidence="6" id="KW-0175">Coiled coil</keyword>
<evidence type="ECO:0000313" key="9">
    <source>
        <dbReference type="Proteomes" id="UP000465221"/>
    </source>
</evidence>
<dbReference type="InterPro" id="IPR036736">
    <property type="entry name" value="ACP-like_sf"/>
</dbReference>
<dbReference type="InterPro" id="IPR045851">
    <property type="entry name" value="AMP-bd_C_sf"/>
</dbReference>
<dbReference type="Gene3D" id="1.10.1200.10">
    <property type="entry name" value="ACP-like"/>
    <property type="match status" value="3"/>
</dbReference>
<dbReference type="FunFam" id="3.30.300.30:FF:000015">
    <property type="entry name" value="Nonribosomal peptide synthase SidD"/>
    <property type="match status" value="2"/>
</dbReference>
<keyword evidence="3" id="KW-0436">Ligase</keyword>
<dbReference type="Pfam" id="PF00668">
    <property type="entry name" value="Condensation"/>
    <property type="match status" value="2"/>
</dbReference>
<dbReference type="PANTHER" id="PTHR45527">
    <property type="entry name" value="NONRIBOSOMAL PEPTIDE SYNTHETASE"/>
    <property type="match status" value="1"/>
</dbReference>
<dbReference type="PROSITE" id="PS50075">
    <property type="entry name" value="CARRIER"/>
    <property type="match status" value="3"/>
</dbReference>
<dbReference type="FunFam" id="1.10.1200.10:FF:000005">
    <property type="entry name" value="Nonribosomal peptide synthetase 1"/>
    <property type="match status" value="1"/>
</dbReference>
<dbReference type="PANTHER" id="PTHR45527:SF12">
    <property type="entry name" value="NONRIBOSOMAL PEPTIDE SYNTHETASE IVOA"/>
    <property type="match status" value="1"/>
</dbReference>
<keyword evidence="2" id="KW-0597">Phosphoprotein</keyword>
<comment type="similarity">
    <text evidence="5">Belongs to the NRP synthetase family.</text>
</comment>
<dbReference type="NCBIfam" id="TIGR01733">
    <property type="entry name" value="AA-adenyl-dom"/>
    <property type="match status" value="2"/>
</dbReference>
<evidence type="ECO:0000256" key="4">
    <source>
        <dbReference type="ARBA" id="ARBA00022737"/>
    </source>
</evidence>
<dbReference type="SMART" id="SM00823">
    <property type="entry name" value="PKS_PP"/>
    <property type="match status" value="3"/>
</dbReference>
<dbReference type="PROSITE" id="PS00012">
    <property type="entry name" value="PHOSPHOPANTETHEINE"/>
    <property type="match status" value="2"/>
</dbReference>
<dbReference type="SUPFAM" id="SSF52777">
    <property type="entry name" value="CoA-dependent acyltransferases"/>
    <property type="match status" value="5"/>
</dbReference>
<name>A0A8H3NFE4_9EURO</name>
<evidence type="ECO:0000256" key="1">
    <source>
        <dbReference type="ARBA" id="ARBA00022450"/>
    </source>
</evidence>
<dbReference type="Gene3D" id="3.30.559.30">
    <property type="entry name" value="Nonribosomal peptide synthetase, condensation domain"/>
    <property type="match status" value="2"/>
</dbReference>
<keyword evidence="1" id="KW-0596">Phosphopantetheine</keyword>
<dbReference type="Gene3D" id="3.40.50.12780">
    <property type="entry name" value="N-terminal domain of ligase-like"/>
    <property type="match status" value="2"/>
</dbReference>
<feature type="coiled-coil region" evidence="6">
    <location>
        <begin position="620"/>
        <end position="647"/>
    </location>
</feature>
<dbReference type="GO" id="GO:0005737">
    <property type="term" value="C:cytoplasm"/>
    <property type="evidence" value="ECO:0007669"/>
    <property type="project" value="TreeGrafter"/>
</dbReference>
<dbReference type="FunFam" id="3.30.559.30:FF:000003">
    <property type="entry name" value="Nonribosomal peptide synthase SidD"/>
    <property type="match status" value="1"/>
</dbReference>
<dbReference type="InterPro" id="IPR000873">
    <property type="entry name" value="AMP-dep_synth/lig_dom"/>
</dbReference>
<comment type="caution">
    <text evidence="8">The sequence shown here is derived from an EMBL/GenBank/DDBJ whole genome shotgun (WGS) entry which is preliminary data.</text>
</comment>
<protein>
    <submittedName>
        <fullName evidence="8">Nonribosomal peptide synthetase 12</fullName>
    </submittedName>
</protein>
<dbReference type="InterPro" id="IPR009081">
    <property type="entry name" value="PP-bd_ACP"/>
</dbReference>
<dbReference type="CDD" id="cd19545">
    <property type="entry name" value="FUM14_C_NRPS-like"/>
    <property type="match status" value="1"/>
</dbReference>
<evidence type="ECO:0000256" key="3">
    <source>
        <dbReference type="ARBA" id="ARBA00022598"/>
    </source>
</evidence>
<dbReference type="Gene3D" id="3.30.559.10">
    <property type="entry name" value="Chloramphenicol acetyltransferase-like domain"/>
    <property type="match status" value="2"/>
</dbReference>
<dbReference type="SUPFAM" id="SSF47336">
    <property type="entry name" value="ACP-like"/>
    <property type="match status" value="3"/>
</dbReference>
<dbReference type="InterPro" id="IPR042099">
    <property type="entry name" value="ANL_N_sf"/>
</dbReference>
<dbReference type="GO" id="GO:0044550">
    <property type="term" value="P:secondary metabolite biosynthetic process"/>
    <property type="evidence" value="ECO:0007669"/>
    <property type="project" value="TreeGrafter"/>
</dbReference>
<dbReference type="InterPro" id="IPR023213">
    <property type="entry name" value="CAT-like_dom_sf"/>
</dbReference>
<dbReference type="CDD" id="cd19542">
    <property type="entry name" value="CT_NRPS-like"/>
    <property type="match status" value="1"/>
</dbReference>
<dbReference type="InterPro" id="IPR001242">
    <property type="entry name" value="Condensation_dom"/>
</dbReference>
<dbReference type="FunFam" id="3.40.50.12780:FF:000014">
    <property type="entry name" value="Nonribosomal peptide synthetase 1"/>
    <property type="match status" value="1"/>
</dbReference>
<dbReference type="Pfam" id="PF00550">
    <property type="entry name" value="PP-binding"/>
    <property type="match status" value="3"/>
</dbReference>
<evidence type="ECO:0000256" key="2">
    <source>
        <dbReference type="ARBA" id="ARBA00022553"/>
    </source>
</evidence>
<keyword evidence="4" id="KW-0677">Repeat</keyword>
<dbReference type="Pfam" id="PF00501">
    <property type="entry name" value="AMP-binding"/>
    <property type="match status" value="2"/>
</dbReference>
<reference evidence="8 9" key="1">
    <citation type="submission" date="2020-01" db="EMBL/GenBank/DDBJ databases">
        <title>Draft genome sequence of Aspergillus udagawae IFM 46972.</title>
        <authorList>
            <person name="Takahashi H."/>
            <person name="Yaguchi T."/>
        </authorList>
    </citation>
    <scope>NUCLEOTIDE SEQUENCE [LARGE SCALE GENOMIC DNA]</scope>
    <source>
        <strain evidence="8 9">IFM 46972</strain>
    </source>
</reference>
<organism evidence="8 9">
    <name type="scientific">Aspergillus udagawae</name>
    <dbReference type="NCBI Taxonomy" id="91492"/>
    <lineage>
        <taxon>Eukaryota</taxon>
        <taxon>Fungi</taxon>
        <taxon>Dikarya</taxon>
        <taxon>Ascomycota</taxon>
        <taxon>Pezizomycotina</taxon>
        <taxon>Eurotiomycetes</taxon>
        <taxon>Eurotiomycetidae</taxon>
        <taxon>Eurotiales</taxon>
        <taxon>Aspergillaceae</taxon>
        <taxon>Aspergillus</taxon>
        <taxon>Aspergillus subgen. Fumigati</taxon>
    </lineage>
</organism>
<dbReference type="GO" id="GO:0043041">
    <property type="term" value="P:amino acid activation for nonribosomal peptide biosynthetic process"/>
    <property type="evidence" value="ECO:0007669"/>
    <property type="project" value="TreeGrafter"/>
</dbReference>
<accession>A0A8H3NFE4</accession>
<dbReference type="GO" id="GO:0031177">
    <property type="term" value="F:phosphopantetheine binding"/>
    <property type="evidence" value="ECO:0007669"/>
    <property type="project" value="InterPro"/>
</dbReference>
<proteinExistence type="inferred from homology"/>
<dbReference type="InterPro" id="IPR006162">
    <property type="entry name" value="Ppantetheine_attach_site"/>
</dbReference>